<dbReference type="EMBL" id="GL945488">
    <property type="protein sequence ID" value="EGN94324.1"/>
    <property type="molecule type" value="Genomic_DNA"/>
</dbReference>
<evidence type="ECO:0000313" key="2">
    <source>
        <dbReference type="Proteomes" id="UP000008063"/>
    </source>
</evidence>
<dbReference type="Proteomes" id="UP000008063">
    <property type="component" value="Unassembled WGS sequence"/>
</dbReference>
<gene>
    <name evidence="1" type="ORF">SERLA73DRAFT_188139</name>
</gene>
<evidence type="ECO:0000313" key="1">
    <source>
        <dbReference type="EMBL" id="EGN94324.1"/>
    </source>
</evidence>
<keyword evidence="2" id="KW-1185">Reference proteome</keyword>
<name>F8QAT8_SERL3</name>
<proteinExistence type="predicted"/>
<accession>F8QAT8</accession>
<feature type="non-terminal residue" evidence="1">
    <location>
        <position position="111"/>
    </location>
</feature>
<organism evidence="2">
    <name type="scientific">Serpula lacrymans var. lacrymans (strain S7.3)</name>
    <name type="common">Dry rot fungus</name>
    <dbReference type="NCBI Taxonomy" id="936435"/>
    <lineage>
        <taxon>Eukaryota</taxon>
        <taxon>Fungi</taxon>
        <taxon>Dikarya</taxon>
        <taxon>Basidiomycota</taxon>
        <taxon>Agaricomycotina</taxon>
        <taxon>Agaricomycetes</taxon>
        <taxon>Agaricomycetidae</taxon>
        <taxon>Boletales</taxon>
        <taxon>Coniophorineae</taxon>
        <taxon>Serpulaceae</taxon>
        <taxon>Serpula</taxon>
    </lineage>
</organism>
<reference evidence="2" key="1">
    <citation type="journal article" date="2011" name="Science">
        <title>The plant cell wall-decomposing machinery underlies the functional diversity of forest fungi.</title>
        <authorList>
            <person name="Eastwood D.C."/>
            <person name="Floudas D."/>
            <person name="Binder M."/>
            <person name="Majcherczyk A."/>
            <person name="Schneider P."/>
            <person name="Aerts A."/>
            <person name="Asiegbu F.O."/>
            <person name="Baker S.E."/>
            <person name="Barry K."/>
            <person name="Bendiksby M."/>
            <person name="Blumentritt M."/>
            <person name="Coutinho P.M."/>
            <person name="Cullen D."/>
            <person name="de Vries R.P."/>
            <person name="Gathman A."/>
            <person name="Goodell B."/>
            <person name="Henrissat B."/>
            <person name="Ihrmark K."/>
            <person name="Kauserud H."/>
            <person name="Kohler A."/>
            <person name="LaButti K."/>
            <person name="Lapidus A."/>
            <person name="Lavin J.L."/>
            <person name="Lee Y.-H."/>
            <person name="Lindquist E."/>
            <person name="Lilly W."/>
            <person name="Lucas S."/>
            <person name="Morin E."/>
            <person name="Murat C."/>
            <person name="Oguiza J.A."/>
            <person name="Park J."/>
            <person name="Pisabarro A.G."/>
            <person name="Riley R."/>
            <person name="Rosling A."/>
            <person name="Salamov A."/>
            <person name="Schmidt O."/>
            <person name="Schmutz J."/>
            <person name="Skrede I."/>
            <person name="Stenlid J."/>
            <person name="Wiebenga A."/>
            <person name="Xie X."/>
            <person name="Kuees U."/>
            <person name="Hibbett D.S."/>
            <person name="Hoffmeister D."/>
            <person name="Hoegberg N."/>
            <person name="Martin F."/>
            <person name="Grigoriev I.V."/>
            <person name="Watkinson S.C."/>
        </authorList>
    </citation>
    <scope>NUCLEOTIDE SEQUENCE [LARGE SCALE GENOMIC DNA]</scope>
    <source>
        <strain evidence="2">strain S7.3</strain>
    </source>
</reference>
<dbReference type="InParanoid" id="F8QAT8"/>
<dbReference type="HOGENOM" id="CLU_2164517_0_0_1"/>
<sequence>MGCSTIQVSQHQTSGGRLSSRISSICKLLLVKQKSGGDSARSGSLHSLGVKSSSLAWAIENVPFVKRLGIFHKLDVFIFSRIGTRKFVRFVVGARNPIEIVSIRDLVLGWH</sequence>
<dbReference type="AlphaFoldDB" id="F8QAT8"/>
<protein>
    <submittedName>
        <fullName evidence="1">Uncharacterized protein</fullName>
    </submittedName>
</protein>